<name>A0A2S2CQT9_9PROT</name>
<protein>
    <recommendedName>
        <fullName evidence="3">DUF2383 domain-containing protein</fullName>
    </recommendedName>
</protein>
<evidence type="ECO:0000313" key="2">
    <source>
        <dbReference type="Proteomes" id="UP000245629"/>
    </source>
</evidence>
<dbReference type="KEGG" id="azz:DEW08_11200"/>
<reference evidence="2" key="1">
    <citation type="submission" date="2018-05" db="EMBL/GenBank/DDBJ databases">
        <title>Azospirillum thermophila sp. nov., a novel isolated from hot spring.</title>
        <authorList>
            <person name="Zhao Z."/>
        </authorList>
    </citation>
    <scope>NUCLEOTIDE SEQUENCE [LARGE SCALE GENOMIC DNA]</scope>
    <source>
        <strain evidence="2">CFH 70021</strain>
    </source>
</reference>
<dbReference type="OrthoDB" id="7263558at2"/>
<evidence type="ECO:0000313" key="1">
    <source>
        <dbReference type="EMBL" id="AWK86730.1"/>
    </source>
</evidence>
<dbReference type="AlphaFoldDB" id="A0A2S2CQT9"/>
<dbReference type="RefSeq" id="WP_109327172.1">
    <property type="nucleotide sequence ID" value="NZ_CP029353.1"/>
</dbReference>
<evidence type="ECO:0008006" key="3">
    <source>
        <dbReference type="Google" id="ProtNLM"/>
    </source>
</evidence>
<dbReference type="Gene3D" id="1.20.1260.10">
    <property type="match status" value="1"/>
</dbReference>
<dbReference type="EMBL" id="CP029353">
    <property type="protein sequence ID" value="AWK86730.1"/>
    <property type="molecule type" value="Genomic_DNA"/>
</dbReference>
<dbReference type="SUPFAM" id="SSF47240">
    <property type="entry name" value="Ferritin-like"/>
    <property type="match status" value="1"/>
</dbReference>
<dbReference type="CDD" id="cd00657">
    <property type="entry name" value="Ferritin_like"/>
    <property type="match status" value="1"/>
</dbReference>
<dbReference type="InterPro" id="IPR012347">
    <property type="entry name" value="Ferritin-like"/>
</dbReference>
<dbReference type="InterPro" id="IPR009078">
    <property type="entry name" value="Ferritin-like_SF"/>
</dbReference>
<organism evidence="1 2">
    <name type="scientific">Azospirillum thermophilum</name>
    <dbReference type="NCBI Taxonomy" id="2202148"/>
    <lineage>
        <taxon>Bacteria</taxon>
        <taxon>Pseudomonadati</taxon>
        <taxon>Pseudomonadota</taxon>
        <taxon>Alphaproteobacteria</taxon>
        <taxon>Rhodospirillales</taxon>
        <taxon>Azospirillaceae</taxon>
        <taxon>Azospirillum</taxon>
    </lineage>
</organism>
<dbReference type="Proteomes" id="UP000245629">
    <property type="component" value="Chromosome 2"/>
</dbReference>
<sequence length="192" mass="20830">MTEQPDTASLLAELVDLLQLEYDALPVYSLAISALKRSDHRDALAAFRDDHQRHVDALTPLIRDLGGIPLPLPHLPTGLFKLAVQAAALPGGDRAILLAFKSNEWQSRAKYGRHAGRPHAPQVAELLSRHAADESRHYAWVCGALEEMRTGTDTLTGAAFDLFARIHGTNADLVEAAGRAALEATVRMTRAA</sequence>
<gene>
    <name evidence="1" type="ORF">DEW08_11200</name>
</gene>
<accession>A0A2S2CQT9</accession>
<proteinExistence type="predicted"/>
<keyword evidence="2" id="KW-1185">Reference proteome</keyword>